<dbReference type="Proteomes" id="UP000001940">
    <property type="component" value="Chromosome I"/>
</dbReference>
<dbReference type="PhylomeDB" id="Q9XTS6"/>
<dbReference type="InterPro" id="IPR016187">
    <property type="entry name" value="CTDL_fold"/>
</dbReference>
<dbReference type="OMA" id="EHYACCN"/>
<dbReference type="HOGENOM" id="CLU_045736_4_0_1"/>
<accession>Q9XTS6</accession>
<proteinExistence type="predicted"/>
<dbReference type="PIR" id="T22354">
    <property type="entry name" value="T22354"/>
</dbReference>
<evidence type="ECO:0000259" key="1">
    <source>
        <dbReference type="SMART" id="SM00605"/>
    </source>
</evidence>
<dbReference type="KEGG" id="cel:CELE_F47G4.1"/>
<protein>
    <submittedName>
        <fullName evidence="2">PAN-3 domain-containing protein</fullName>
    </submittedName>
</protein>
<dbReference type="InParanoid" id="Q9XTS6"/>
<dbReference type="RefSeq" id="NP_493450.1">
    <property type="nucleotide sequence ID" value="NM_061049.3"/>
</dbReference>
<dbReference type="AGR" id="WB:WBGene00009822"/>
<dbReference type="CTD" id="185945"/>
<dbReference type="GeneID" id="185945"/>
<dbReference type="AlphaFoldDB" id="Q9XTS6"/>
<gene>
    <name evidence="2 4" type="primary">clec-113</name>
    <name evidence="2" type="ORF">CELE_F47G4.1</name>
    <name evidence="4" type="ORF">F47G4.1</name>
</gene>
<dbReference type="InterPro" id="IPR006583">
    <property type="entry name" value="PAN-3_domain"/>
</dbReference>
<dbReference type="SUPFAM" id="SSF56436">
    <property type="entry name" value="C-type lectin-like"/>
    <property type="match status" value="1"/>
</dbReference>
<name>Q9XTS6_CAEEL</name>
<keyword evidence="3" id="KW-1185">Reference proteome</keyword>
<dbReference type="UCSC" id="F47G4.1">
    <property type="organism name" value="c. elegans"/>
</dbReference>
<dbReference type="EMBL" id="BX284601">
    <property type="protein sequence ID" value="CAB16308.1"/>
    <property type="molecule type" value="Genomic_DNA"/>
</dbReference>
<organism evidence="2 3">
    <name type="scientific">Caenorhabditis elegans</name>
    <dbReference type="NCBI Taxonomy" id="6239"/>
    <lineage>
        <taxon>Eukaryota</taxon>
        <taxon>Metazoa</taxon>
        <taxon>Ecdysozoa</taxon>
        <taxon>Nematoda</taxon>
        <taxon>Chromadorea</taxon>
        <taxon>Rhabditida</taxon>
        <taxon>Rhabditina</taxon>
        <taxon>Rhabditomorpha</taxon>
        <taxon>Rhabditoidea</taxon>
        <taxon>Rhabditidae</taxon>
        <taxon>Peloderinae</taxon>
        <taxon>Caenorhabditis</taxon>
    </lineage>
</organism>
<evidence type="ECO:0000313" key="2">
    <source>
        <dbReference type="EMBL" id="CAB16308.1"/>
    </source>
</evidence>
<evidence type="ECO:0000313" key="4">
    <source>
        <dbReference type="WormBase" id="F47G4.1"/>
    </source>
</evidence>
<dbReference type="SMART" id="SM00605">
    <property type="entry name" value="CW"/>
    <property type="match status" value="1"/>
</dbReference>
<dbReference type="WormBase" id="F47G4.1">
    <property type="protein sequence ID" value="CE18700"/>
    <property type="gene ID" value="WBGene00009822"/>
    <property type="gene designation" value="clec-113"/>
</dbReference>
<dbReference type="PANTHER" id="PTHR47629:SF11">
    <property type="entry name" value="PAN-3 DOMAIN-CONTAINING PROTEIN"/>
    <property type="match status" value="1"/>
</dbReference>
<dbReference type="PANTHER" id="PTHR47629">
    <property type="entry name" value="C-TYPE LECTIN-RELATED"/>
    <property type="match status" value="1"/>
</dbReference>
<sequence>MMVTFGEPGVYSSYSNPLPSTDTWEDCLEYCLGLSTCVAVYNNNCQMFEIGQISTATSTSETKIAFKFLADNATCPIQEPTSLQGHYFTNTTYQPYTVSYSAPTWTFANSTQLECPTNYALFVRDLGPWCMKVIQHYACCNKTIAATMCNSYGAQLSGLDSTAEYDFMLAGSWPIFKNVTTNKIGSTQYYATGVWVDGARTLACMGNTTYPCNTTQAFSFTDPTLSSPPGGYLWLPGRPDGGDAPADGIVLNLYTTELYGMEDTPSSEPVSGVYCWMGYLCGAVPT</sequence>
<evidence type="ECO:0000313" key="3">
    <source>
        <dbReference type="Proteomes" id="UP000001940"/>
    </source>
</evidence>
<dbReference type="eggNOG" id="KOG4297">
    <property type="taxonomic scope" value="Eukaryota"/>
</dbReference>
<dbReference type="Pfam" id="PF08277">
    <property type="entry name" value="PAN_3"/>
    <property type="match status" value="1"/>
</dbReference>
<reference evidence="2 3" key="1">
    <citation type="journal article" date="1998" name="Science">
        <title>Genome sequence of the nematode C. elegans: a platform for investigating biology.</title>
        <authorList>
            <consortium name="The C. elegans sequencing consortium"/>
            <person name="Sulson J.E."/>
            <person name="Waterston R."/>
        </authorList>
    </citation>
    <scope>NUCLEOTIDE SEQUENCE [LARGE SCALE GENOMIC DNA]</scope>
    <source>
        <strain evidence="2 3">Bristol N2</strain>
    </source>
</reference>
<dbReference type="FunCoup" id="Q9XTS6">
    <property type="interactions" value="845"/>
</dbReference>
<dbReference type="PaxDb" id="6239-F47G4.1"/>
<feature type="domain" description="PAN-3" evidence="1">
    <location>
        <begin position="1"/>
        <end position="109"/>
    </location>
</feature>
<dbReference type="OrthoDB" id="5845867at2759"/>